<dbReference type="GO" id="GO:0005886">
    <property type="term" value="C:plasma membrane"/>
    <property type="evidence" value="ECO:0007669"/>
    <property type="project" value="TreeGrafter"/>
</dbReference>
<keyword evidence="4" id="KW-1133">Transmembrane helix</keyword>
<keyword evidence="2" id="KW-0812">Transmembrane</keyword>
<keyword evidence="9" id="KW-1185">Reference proteome</keyword>
<evidence type="ECO:0000256" key="1">
    <source>
        <dbReference type="ARBA" id="ARBA00004141"/>
    </source>
</evidence>
<dbReference type="PANTHER" id="PTHR46730:SF1">
    <property type="entry name" value="PLAT DOMAIN-CONTAINING PROTEIN"/>
    <property type="match status" value="1"/>
</dbReference>
<evidence type="ECO:0000256" key="2">
    <source>
        <dbReference type="ARBA" id="ARBA00022692"/>
    </source>
</evidence>
<evidence type="ECO:0000313" key="8">
    <source>
        <dbReference type="EMBL" id="BCL59422.1"/>
    </source>
</evidence>
<feature type="domain" description="PKD" evidence="7">
    <location>
        <begin position="459"/>
        <end position="547"/>
    </location>
</feature>
<evidence type="ECO:0000256" key="5">
    <source>
        <dbReference type="ARBA" id="ARBA00023136"/>
    </source>
</evidence>
<dbReference type="InterPro" id="IPR000601">
    <property type="entry name" value="PKD_dom"/>
</dbReference>
<dbReference type="CDD" id="cd00146">
    <property type="entry name" value="PKD"/>
    <property type="match status" value="3"/>
</dbReference>
<proteinExistence type="predicted"/>
<comment type="subcellular location">
    <subcellularLocation>
        <location evidence="1">Membrane</location>
        <topology evidence="1">Multi-pass membrane protein</topology>
    </subcellularLocation>
</comment>
<dbReference type="EMBL" id="AP024086">
    <property type="protein sequence ID" value="BCL59422.1"/>
    <property type="molecule type" value="Genomic_DNA"/>
</dbReference>
<dbReference type="InterPro" id="IPR022409">
    <property type="entry name" value="PKD/Chitinase_dom"/>
</dbReference>
<dbReference type="GO" id="GO:0005261">
    <property type="term" value="F:monoatomic cation channel activity"/>
    <property type="evidence" value="ECO:0007669"/>
    <property type="project" value="TreeGrafter"/>
</dbReference>
<keyword evidence="3" id="KW-0677">Repeat</keyword>
<keyword evidence="6" id="KW-0732">Signal</keyword>
<reference evidence="8" key="1">
    <citation type="submission" date="2020-09" db="EMBL/GenBank/DDBJ databases">
        <title>Desulfogranum mesoprofundum gen. nov., sp. nov., a novel mesophilic, sulfate-reducing chemolithoautotroph isolated from a deep-sea hydrothermal vent chimney in the Suiyo Seamount.</title>
        <authorList>
            <person name="Hashimoto Y."/>
            <person name="Nakagawa S."/>
        </authorList>
    </citation>
    <scope>NUCLEOTIDE SEQUENCE</scope>
    <source>
        <strain evidence="8">KT2</strain>
    </source>
</reference>
<evidence type="ECO:0000256" key="6">
    <source>
        <dbReference type="SAM" id="SignalP"/>
    </source>
</evidence>
<evidence type="ECO:0000256" key="4">
    <source>
        <dbReference type="ARBA" id="ARBA00022989"/>
    </source>
</evidence>
<dbReference type="PANTHER" id="PTHR46730">
    <property type="entry name" value="POLYCYSTIN-1"/>
    <property type="match status" value="1"/>
</dbReference>
<accession>A0A8D5JKD0</accession>
<feature type="chain" id="PRO_5034894180" description="PKD domain-containing protein" evidence="6">
    <location>
        <begin position="22"/>
        <end position="974"/>
    </location>
</feature>
<dbReference type="SMART" id="SM00089">
    <property type="entry name" value="PKD"/>
    <property type="match status" value="3"/>
</dbReference>
<feature type="signal peptide" evidence="6">
    <location>
        <begin position="1"/>
        <end position="21"/>
    </location>
</feature>
<protein>
    <recommendedName>
        <fullName evidence="7">PKD domain-containing protein</fullName>
    </recommendedName>
</protein>
<dbReference type="GO" id="GO:0006816">
    <property type="term" value="P:calcium ion transport"/>
    <property type="evidence" value="ECO:0007669"/>
    <property type="project" value="TreeGrafter"/>
</dbReference>
<gene>
    <name evidence="8" type="ORF">DGMP_01150</name>
</gene>
<feature type="domain" description="PKD" evidence="7">
    <location>
        <begin position="280"/>
        <end position="363"/>
    </location>
</feature>
<dbReference type="KEGG" id="dbk:DGMP_01150"/>
<dbReference type="Proteomes" id="UP000826725">
    <property type="component" value="Chromosome"/>
</dbReference>
<keyword evidence="5" id="KW-0472">Membrane</keyword>
<feature type="domain" description="PKD" evidence="7">
    <location>
        <begin position="368"/>
        <end position="449"/>
    </location>
</feature>
<dbReference type="PROSITE" id="PS50093">
    <property type="entry name" value="PKD"/>
    <property type="match status" value="3"/>
</dbReference>
<organism evidence="8 9">
    <name type="scientific">Desulfomarina profundi</name>
    <dbReference type="NCBI Taxonomy" id="2772557"/>
    <lineage>
        <taxon>Bacteria</taxon>
        <taxon>Pseudomonadati</taxon>
        <taxon>Thermodesulfobacteriota</taxon>
        <taxon>Desulfobulbia</taxon>
        <taxon>Desulfobulbales</taxon>
        <taxon>Desulfobulbaceae</taxon>
        <taxon>Desulfomarina</taxon>
    </lineage>
</organism>
<dbReference type="AlphaFoldDB" id="A0A8D5JKD0"/>
<evidence type="ECO:0000256" key="3">
    <source>
        <dbReference type="ARBA" id="ARBA00022737"/>
    </source>
</evidence>
<name>A0A8D5JKD0_9BACT</name>
<dbReference type="Pfam" id="PF18911">
    <property type="entry name" value="PKD_4"/>
    <property type="match status" value="3"/>
</dbReference>
<evidence type="ECO:0000313" key="9">
    <source>
        <dbReference type="Proteomes" id="UP000826725"/>
    </source>
</evidence>
<sequence>MKKILQLLIAIYCLLPILSYGDPSPHDIHIEWSFDDQSVEGKSLVGYNLYKEGIKVCSDSSPEDKKMDCVIVSEPGTYEFTLTALYSDYSESPHSPPYSFHLGTEQPPGGEEGDHSFTFKWEIEGDTTEIAAYRIYLNNKVLCETADAETNEISCKTNLLSEVMYFTITSLYTDNTESNPSNLLKFDPSEYPQLSSTRLLSFSWEYPDDPDLAGFKVYYNGQQICETTNPGDRQLSCTAAINSDTLIFSISAVFQDQSEIALKNSLTYTSEDNSQGSGDLQAVIDTNTVSGAAPLMVSFGATGSTGDITSYSWSFGDGATADASSVDHQYITPGTYNASLTVTDSSGSMSSKTVLIQVTEGTTGNTPPQAVISSSTALGSAPLTVSFSGAGSTASGTVITVYHWDFGDGSDATGESASHLYSKPGTFNAVLTVTDGNGLTDSVSTPVIVSSSQQENQPPQAVFTVTSSSGSAPLTVTFNAAASIDNDGSISSYSWQFGDGATGNGRSTTHTYTNEAAFTATLLVTDNDGAKSSYSKIISVVSEEDNSPFNIEVGEVAVNSEWATVNINSSFKNPVVVAGPPSSSDPEPCVVRLQNISTTGFEIKLEEWGYLDGRHTEENVSYIVMERGHFILPDGTHVEAGNFSGTTNFVNNVFKETFNLKPIVLTTVASNNEAEVVSGRLRNITKNGFDYYFREQEKNNNEHLIETVDYIAWEQGTGETDTFSFEAQTTPDSVTHVPYDIVYKTAFSTPPYLFANIQTTYSPDTAALRVENQGKSSISVSVEEEQSQDDEISHAPESVGYLAVGSKGSETIDQKERLFTFHWEYDQTGQELIEFRFYLNGKYLCSTENVADRTLSCTAPLLYEEMVFSMTAVTSNNEETVPSTVLRFDPTLFPQLAPTRLVTFAWDFDRGAEDLISGFTVMANNSKVCEIADPTARQLVCEIDTPSSETQFAIQAVKTDNSTIQFKNSILYAP</sequence>
<evidence type="ECO:0000259" key="7">
    <source>
        <dbReference type="PROSITE" id="PS50093"/>
    </source>
</evidence>